<name>A0A0B6XY69_9EUPU</name>
<dbReference type="AlphaFoldDB" id="A0A0B6XY69"/>
<evidence type="ECO:0000313" key="1">
    <source>
        <dbReference type="EMBL" id="CEK48997.1"/>
    </source>
</evidence>
<protein>
    <submittedName>
        <fullName evidence="1">Uncharacterized protein</fullName>
    </submittedName>
</protein>
<gene>
    <name evidence="1" type="primary">ORF5974</name>
</gene>
<reference evidence="1" key="1">
    <citation type="submission" date="2014-12" db="EMBL/GenBank/DDBJ databases">
        <title>Insight into the proteome of Arion vulgaris.</title>
        <authorList>
            <person name="Aradska J."/>
            <person name="Bulat T."/>
            <person name="Smidak R."/>
            <person name="Sarate P."/>
            <person name="Gangsoo J."/>
            <person name="Sialana F."/>
            <person name="Bilban M."/>
            <person name="Lubec G."/>
        </authorList>
    </citation>
    <scope>NUCLEOTIDE SEQUENCE</scope>
    <source>
        <tissue evidence="1">Skin</tissue>
    </source>
</reference>
<accession>A0A0B6XY69</accession>
<dbReference type="EMBL" id="HACG01002132">
    <property type="protein sequence ID" value="CEK48997.1"/>
    <property type="molecule type" value="Transcribed_RNA"/>
</dbReference>
<organism evidence="1">
    <name type="scientific">Arion vulgaris</name>
    <dbReference type="NCBI Taxonomy" id="1028688"/>
    <lineage>
        <taxon>Eukaryota</taxon>
        <taxon>Metazoa</taxon>
        <taxon>Spiralia</taxon>
        <taxon>Lophotrochozoa</taxon>
        <taxon>Mollusca</taxon>
        <taxon>Gastropoda</taxon>
        <taxon>Heterobranchia</taxon>
        <taxon>Euthyneura</taxon>
        <taxon>Panpulmonata</taxon>
        <taxon>Eupulmonata</taxon>
        <taxon>Stylommatophora</taxon>
        <taxon>Helicina</taxon>
        <taxon>Arionoidea</taxon>
        <taxon>Arionidae</taxon>
        <taxon>Arion</taxon>
    </lineage>
</organism>
<sequence length="62" mass="6951">MTGLALDLTYPQIKDHWKRTLLPHIGLESITCEVNTASVSQKHFRVHPTCLIGSLHSLMVVI</sequence>
<proteinExistence type="predicted"/>